<evidence type="ECO:0008006" key="3">
    <source>
        <dbReference type="Google" id="ProtNLM"/>
    </source>
</evidence>
<name>R7WEX1_AEGTA</name>
<dbReference type="InterPro" id="IPR045032">
    <property type="entry name" value="PEL"/>
</dbReference>
<organism evidence="2">
    <name type="scientific">Aegilops tauschii</name>
    <name type="common">Tausch's goatgrass</name>
    <name type="synonym">Aegilops squarrosa</name>
    <dbReference type="NCBI Taxonomy" id="37682"/>
    <lineage>
        <taxon>Eukaryota</taxon>
        <taxon>Viridiplantae</taxon>
        <taxon>Streptophyta</taxon>
        <taxon>Embryophyta</taxon>
        <taxon>Tracheophyta</taxon>
        <taxon>Spermatophyta</taxon>
        <taxon>Magnoliopsida</taxon>
        <taxon>Liliopsida</taxon>
        <taxon>Poales</taxon>
        <taxon>Poaceae</taxon>
        <taxon>BOP clade</taxon>
        <taxon>Pooideae</taxon>
        <taxon>Triticodae</taxon>
        <taxon>Triticeae</taxon>
        <taxon>Triticinae</taxon>
        <taxon>Aegilops</taxon>
    </lineage>
</organism>
<dbReference type="PANTHER" id="PTHR31683">
    <property type="entry name" value="PECTATE LYASE 18-RELATED"/>
    <property type="match status" value="1"/>
</dbReference>
<evidence type="ECO:0000313" key="2">
    <source>
        <dbReference type="EnsemblPlants" id="EMT18374"/>
    </source>
</evidence>
<protein>
    <recommendedName>
        <fullName evidence="3">Pectate lyase</fullName>
    </recommendedName>
</protein>
<dbReference type="SUPFAM" id="SSF51126">
    <property type="entry name" value="Pectin lyase-like"/>
    <property type="match status" value="2"/>
</dbReference>
<dbReference type="EnsemblPlants" id="EMT18374">
    <property type="protein sequence ID" value="EMT18374"/>
    <property type="gene ID" value="F775_01593"/>
</dbReference>
<keyword evidence="1" id="KW-0732">Signal</keyword>
<dbReference type="AlphaFoldDB" id="R7WEX1"/>
<dbReference type="InterPro" id="IPR012334">
    <property type="entry name" value="Pectin_lyas_fold"/>
</dbReference>
<dbReference type="GO" id="GO:0030570">
    <property type="term" value="F:pectate lyase activity"/>
    <property type="evidence" value="ECO:0007669"/>
    <property type="project" value="InterPro"/>
</dbReference>
<evidence type="ECO:0000256" key="1">
    <source>
        <dbReference type="ARBA" id="ARBA00022729"/>
    </source>
</evidence>
<dbReference type="InterPro" id="IPR011050">
    <property type="entry name" value="Pectin_lyase_fold/virulence"/>
</dbReference>
<dbReference type="InterPro" id="IPR018082">
    <property type="entry name" value="AmbAllergen"/>
</dbReference>
<accession>R7WEX1</accession>
<reference evidence="2" key="1">
    <citation type="submission" date="2015-06" db="UniProtKB">
        <authorList>
            <consortium name="EnsemblPlants"/>
        </authorList>
    </citation>
    <scope>IDENTIFICATION</scope>
</reference>
<dbReference type="Gene3D" id="2.160.20.10">
    <property type="entry name" value="Single-stranded right-handed beta-helix, Pectin lyase-like"/>
    <property type="match status" value="1"/>
</dbReference>
<dbReference type="PRINTS" id="PR00807">
    <property type="entry name" value="AMBALLERGEN"/>
</dbReference>
<sequence length="334" mass="36407">MAPPQSDEQLVDDPAMVDITPPHPDEHFSGEPAVEDTAPPRFSDEQQLGSVPQTTLMPYAAVDSSLRAMAAQAEGFGRHAIGGLHGDVYHVTTLNDDGPGSLRDGCRRQEPLWIVFDVSGTIRLASGLRVSSHKTVDGRGRRVTLSGKGLLLRECEHVILCNLEVEGGRGHDADAVQTVDGRGRRVTLSGKGLLLRECEHVILCNLEVEGGRGHDADAVQIVSQCNIYEAGEKKKVFTYMSEQAADRDCSSSGRIRSEGDLFLNGAQEYTENDSETAEDNQWDFEVRDCYKPWSVQPASMALKELLESCTGWQPVPLPEDVCFTRAPAAATTFV</sequence>
<proteinExistence type="predicted"/>
<dbReference type="PANTHER" id="PTHR31683:SF170">
    <property type="entry name" value="PECTATE LYASE"/>
    <property type="match status" value="1"/>
</dbReference>